<evidence type="ECO:0000313" key="3">
    <source>
        <dbReference type="Proteomes" id="UP000076967"/>
    </source>
</evidence>
<comment type="caution">
    <text evidence="2">The sequence shown here is derived from an EMBL/GenBank/DDBJ whole genome shotgun (WGS) entry which is preliminary data.</text>
</comment>
<evidence type="ECO:0000313" key="2">
    <source>
        <dbReference type="EMBL" id="OAB43348.1"/>
    </source>
</evidence>
<dbReference type="SUPFAM" id="SSF55729">
    <property type="entry name" value="Acyl-CoA N-acyltransferases (Nat)"/>
    <property type="match status" value="1"/>
</dbReference>
<dbReference type="InterPro" id="IPR000182">
    <property type="entry name" value="GNAT_dom"/>
</dbReference>
<dbReference type="PROSITE" id="PS51186">
    <property type="entry name" value="GNAT"/>
    <property type="match status" value="1"/>
</dbReference>
<dbReference type="Proteomes" id="UP000076967">
    <property type="component" value="Unassembled WGS sequence"/>
</dbReference>
<proteinExistence type="predicted"/>
<accession>A0A162KBH6</accession>
<dbReference type="STRING" id="494026.PGLA_08865"/>
<dbReference type="EMBL" id="LVJH01000015">
    <property type="protein sequence ID" value="OAB43348.1"/>
    <property type="molecule type" value="Genomic_DNA"/>
</dbReference>
<feature type="domain" description="N-acetyltransferase" evidence="1">
    <location>
        <begin position="157"/>
        <end position="294"/>
    </location>
</feature>
<name>A0A162KBH6_9BACL</name>
<reference evidence="2 3" key="1">
    <citation type="submission" date="2016-03" db="EMBL/GenBank/DDBJ databases">
        <title>Draft genome sequence of Paenibacillus glacialis DSM 22343.</title>
        <authorList>
            <person name="Shin S.-K."/>
            <person name="Yi H."/>
        </authorList>
    </citation>
    <scope>NUCLEOTIDE SEQUENCE [LARGE SCALE GENOMIC DNA]</scope>
    <source>
        <strain evidence="2 3">DSM 22343</strain>
    </source>
</reference>
<protein>
    <recommendedName>
        <fullName evidence="1">N-acetyltransferase domain-containing protein</fullName>
    </recommendedName>
</protein>
<dbReference type="Pfam" id="PF08445">
    <property type="entry name" value="FR47"/>
    <property type="match status" value="1"/>
</dbReference>
<sequence length="294" mass="33320">MHIHSYVDPSDFLDRAEPLLMENEVLNNLPLGIAYRLVQSIKHTAKDAHHEGPLPFMAIVSDEEQDVLVLLKTSAHLIVYISDKVESVYLRSNAISVAIDHILHQEVIHVPSIIAYHETARLFADKWKEVTGKSYEIQMDQRIYACTKVQEVKLSPGIFRAAELRDVPLLSQWIYDFATEATEAISMKHAIDMAQRGTEQSAIYLWDDGEPVSMAQQTRPTLHGAVINMVYTPFQHRNKGYAGSCVSTLTRNMLRGPYEFASLYTDLSNPISNHIYMKVGYEPRSDSVVLVFKS</sequence>
<dbReference type="GO" id="GO:0016747">
    <property type="term" value="F:acyltransferase activity, transferring groups other than amino-acyl groups"/>
    <property type="evidence" value="ECO:0007669"/>
    <property type="project" value="InterPro"/>
</dbReference>
<dbReference type="InterPro" id="IPR013653">
    <property type="entry name" value="GCN5-like_dom"/>
</dbReference>
<gene>
    <name evidence="2" type="ORF">PGLA_08865</name>
</gene>
<dbReference type="OrthoDB" id="3174529at2"/>
<dbReference type="AlphaFoldDB" id="A0A162KBH6"/>
<evidence type="ECO:0000259" key="1">
    <source>
        <dbReference type="PROSITE" id="PS51186"/>
    </source>
</evidence>
<dbReference type="RefSeq" id="WP_068531710.1">
    <property type="nucleotide sequence ID" value="NZ_LVJH01000015.1"/>
</dbReference>
<keyword evidence="3" id="KW-1185">Reference proteome</keyword>
<dbReference type="Gene3D" id="3.40.630.30">
    <property type="match status" value="1"/>
</dbReference>
<dbReference type="InterPro" id="IPR016181">
    <property type="entry name" value="Acyl_CoA_acyltransferase"/>
</dbReference>
<organism evidence="2 3">
    <name type="scientific">Paenibacillus glacialis</name>
    <dbReference type="NCBI Taxonomy" id="494026"/>
    <lineage>
        <taxon>Bacteria</taxon>
        <taxon>Bacillati</taxon>
        <taxon>Bacillota</taxon>
        <taxon>Bacilli</taxon>
        <taxon>Bacillales</taxon>
        <taxon>Paenibacillaceae</taxon>
        <taxon>Paenibacillus</taxon>
    </lineage>
</organism>